<dbReference type="AlphaFoldDB" id="A0AAD5LXZ2"/>
<comment type="caution">
    <text evidence="2">The sequence shown here is derived from an EMBL/GenBank/DDBJ whole genome shotgun (WGS) entry which is preliminary data.</text>
</comment>
<reference evidence="2" key="1">
    <citation type="submission" date="2021-12" db="EMBL/GenBank/DDBJ databases">
        <title>Prjna785345.</title>
        <authorList>
            <person name="Rujirawat T."/>
            <person name="Krajaejun T."/>
        </authorList>
    </citation>
    <scope>NUCLEOTIDE SEQUENCE</scope>
    <source>
        <strain evidence="2">Pi057C3</strain>
    </source>
</reference>
<dbReference type="Proteomes" id="UP001209570">
    <property type="component" value="Unassembled WGS sequence"/>
</dbReference>
<name>A0AAD5LXZ2_PYTIN</name>
<proteinExistence type="predicted"/>
<feature type="transmembrane region" description="Helical" evidence="1">
    <location>
        <begin position="195"/>
        <end position="213"/>
    </location>
</feature>
<accession>A0AAD5LXZ2</accession>
<gene>
    <name evidence="2" type="ORF">P43SY_009281</name>
</gene>
<evidence type="ECO:0000313" key="2">
    <source>
        <dbReference type="EMBL" id="KAJ0397331.1"/>
    </source>
</evidence>
<organism evidence="2 3">
    <name type="scientific">Pythium insidiosum</name>
    <name type="common">Pythiosis disease agent</name>
    <dbReference type="NCBI Taxonomy" id="114742"/>
    <lineage>
        <taxon>Eukaryota</taxon>
        <taxon>Sar</taxon>
        <taxon>Stramenopiles</taxon>
        <taxon>Oomycota</taxon>
        <taxon>Peronosporomycetes</taxon>
        <taxon>Pythiales</taxon>
        <taxon>Pythiaceae</taxon>
        <taxon>Pythium</taxon>
    </lineage>
</organism>
<protein>
    <submittedName>
        <fullName evidence="2">Uncharacterized protein</fullName>
    </submittedName>
</protein>
<sequence length="215" mass="24674">MAVQELEAHRHQTESESLRVEVEYFDDGLEDFEIQEMAEALQHQQLLHLLEEERQLLSLMPVGTVDATWKATFTLEDWKLLQQKVSTLDRRALSVGWTTLGTMALRTTQNATHSLNCLRRAIAWHPGYVPAFLDASALLRHMGFENASCTTMEKMLEHIDPTEFRSGEMRAILTSHFSHCSIVIRMAHLWEHHPIVRYIVAISVIISFLHGVFPS</sequence>
<evidence type="ECO:0000256" key="1">
    <source>
        <dbReference type="SAM" id="Phobius"/>
    </source>
</evidence>
<keyword evidence="3" id="KW-1185">Reference proteome</keyword>
<keyword evidence="1" id="KW-0812">Transmembrane</keyword>
<keyword evidence="1" id="KW-0472">Membrane</keyword>
<evidence type="ECO:0000313" key="3">
    <source>
        <dbReference type="Proteomes" id="UP001209570"/>
    </source>
</evidence>
<keyword evidence="1" id="KW-1133">Transmembrane helix</keyword>
<dbReference type="EMBL" id="JAKCXM010000257">
    <property type="protein sequence ID" value="KAJ0397331.1"/>
    <property type="molecule type" value="Genomic_DNA"/>
</dbReference>